<evidence type="ECO:0000256" key="1">
    <source>
        <dbReference type="SAM" id="Phobius"/>
    </source>
</evidence>
<keyword evidence="1" id="KW-0472">Membrane</keyword>
<evidence type="ECO:0000313" key="3">
    <source>
        <dbReference type="Proteomes" id="UP001139722"/>
    </source>
</evidence>
<organism evidence="2 3">
    <name type="scientific">Agromyces terreus</name>
    <dbReference type="NCBI Taxonomy" id="424795"/>
    <lineage>
        <taxon>Bacteria</taxon>
        <taxon>Bacillati</taxon>
        <taxon>Actinomycetota</taxon>
        <taxon>Actinomycetes</taxon>
        <taxon>Micrococcales</taxon>
        <taxon>Microbacteriaceae</taxon>
        <taxon>Agromyces</taxon>
    </lineage>
</organism>
<keyword evidence="3" id="KW-1185">Reference proteome</keyword>
<gene>
    <name evidence="2" type="ORF">BJ978_000359</name>
</gene>
<reference evidence="2" key="1">
    <citation type="submission" date="2022-06" db="EMBL/GenBank/DDBJ databases">
        <title>Sequencing the genomes of 1000 actinobacteria strains.</title>
        <authorList>
            <person name="Klenk H.-P."/>
        </authorList>
    </citation>
    <scope>NUCLEOTIDE SEQUENCE</scope>
    <source>
        <strain evidence="2">DSM 22016</strain>
    </source>
</reference>
<accession>A0A9X2K9W5</accession>
<evidence type="ECO:0008006" key="4">
    <source>
        <dbReference type="Google" id="ProtNLM"/>
    </source>
</evidence>
<name>A0A9X2K9W5_9MICO</name>
<comment type="caution">
    <text evidence="2">The sequence shown here is derived from an EMBL/GenBank/DDBJ whole genome shotgun (WGS) entry which is preliminary data.</text>
</comment>
<dbReference type="OrthoDB" id="4979412at2"/>
<proteinExistence type="predicted"/>
<feature type="transmembrane region" description="Helical" evidence="1">
    <location>
        <begin position="116"/>
        <end position="138"/>
    </location>
</feature>
<dbReference type="EMBL" id="JAMZDY010000001">
    <property type="protein sequence ID" value="MCP2369683.1"/>
    <property type="molecule type" value="Genomic_DNA"/>
</dbReference>
<keyword evidence="1" id="KW-0812">Transmembrane</keyword>
<sequence length="167" mass="17404">MPETLDRAPGAELATIPGAAVIRRIRRLLIWAGVTALVYGTLVTASKGGCPGGATGDGGYLDANGDPTEVVPQCVQLTLKPSGLVFVFIAVAVLVAISRVLRAGDQASAIRVLDRTAIVIVAVVAAWSVVTLVSFLSIPLDQWDGTEPFFLDGFVFGNVDIVRTTLG</sequence>
<keyword evidence="1" id="KW-1133">Transmembrane helix</keyword>
<dbReference type="AlphaFoldDB" id="A0A9X2K9W5"/>
<dbReference type="RefSeq" id="WP_156998964.1">
    <property type="nucleotide sequence ID" value="NZ_BAAANU010000002.1"/>
</dbReference>
<evidence type="ECO:0000313" key="2">
    <source>
        <dbReference type="EMBL" id="MCP2369683.1"/>
    </source>
</evidence>
<dbReference type="Proteomes" id="UP001139722">
    <property type="component" value="Unassembled WGS sequence"/>
</dbReference>
<feature type="transmembrane region" description="Helical" evidence="1">
    <location>
        <begin position="28"/>
        <end position="46"/>
    </location>
</feature>
<feature type="transmembrane region" description="Helical" evidence="1">
    <location>
        <begin position="85"/>
        <end position="104"/>
    </location>
</feature>
<protein>
    <recommendedName>
        <fullName evidence="4">Cell division protein FtsK</fullName>
    </recommendedName>
</protein>